<reference evidence="7 8" key="1">
    <citation type="submission" date="2018-04" db="EMBL/GenBank/DDBJ databases">
        <title>Genomic Encyclopedia of Archaeal and Bacterial Type Strains, Phase II (KMG-II): from individual species to whole genera.</title>
        <authorList>
            <person name="Goeker M."/>
        </authorList>
    </citation>
    <scope>NUCLEOTIDE SEQUENCE [LARGE SCALE GENOMIC DNA]</scope>
    <source>
        <strain evidence="7 8">DSM 23382</strain>
    </source>
</reference>
<name>A0A2T5VHY9_9HYPH</name>
<evidence type="ECO:0000313" key="8">
    <source>
        <dbReference type="Proteomes" id="UP000244081"/>
    </source>
</evidence>
<evidence type="ECO:0000259" key="6">
    <source>
        <dbReference type="PROSITE" id="PS51007"/>
    </source>
</evidence>
<evidence type="ECO:0000256" key="5">
    <source>
        <dbReference type="SAM" id="SignalP"/>
    </source>
</evidence>
<keyword evidence="3 4" id="KW-0408">Iron</keyword>
<dbReference type="OrthoDB" id="7873796at2"/>
<feature type="chain" id="PRO_5015763050" evidence="5">
    <location>
        <begin position="27"/>
        <end position="109"/>
    </location>
</feature>
<keyword evidence="1 4" id="KW-0349">Heme</keyword>
<dbReference type="RefSeq" id="WP_107988781.1">
    <property type="nucleotide sequence ID" value="NZ_QAYG01000001.1"/>
</dbReference>
<proteinExistence type="predicted"/>
<dbReference type="GO" id="GO:0046872">
    <property type="term" value="F:metal ion binding"/>
    <property type="evidence" value="ECO:0007669"/>
    <property type="project" value="UniProtKB-KW"/>
</dbReference>
<dbReference type="AlphaFoldDB" id="A0A2T5VHY9"/>
<comment type="caution">
    <text evidence="7">The sequence shown here is derived from an EMBL/GenBank/DDBJ whole genome shotgun (WGS) entry which is preliminary data.</text>
</comment>
<dbReference type="GO" id="GO:0020037">
    <property type="term" value="F:heme binding"/>
    <property type="evidence" value="ECO:0007669"/>
    <property type="project" value="InterPro"/>
</dbReference>
<accession>A0A2T5VHY9</accession>
<dbReference type="InterPro" id="IPR009056">
    <property type="entry name" value="Cyt_c-like_dom"/>
</dbReference>
<dbReference type="Pfam" id="PF00034">
    <property type="entry name" value="Cytochrom_C"/>
    <property type="match status" value="1"/>
</dbReference>
<organism evidence="7 8">
    <name type="scientific">Breoghania corrubedonensis</name>
    <dbReference type="NCBI Taxonomy" id="665038"/>
    <lineage>
        <taxon>Bacteria</taxon>
        <taxon>Pseudomonadati</taxon>
        <taxon>Pseudomonadota</taxon>
        <taxon>Alphaproteobacteria</taxon>
        <taxon>Hyphomicrobiales</taxon>
        <taxon>Stappiaceae</taxon>
        <taxon>Breoghania</taxon>
    </lineage>
</organism>
<dbReference type="GO" id="GO:0009055">
    <property type="term" value="F:electron transfer activity"/>
    <property type="evidence" value="ECO:0007669"/>
    <property type="project" value="InterPro"/>
</dbReference>
<evidence type="ECO:0000256" key="2">
    <source>
        <dbReference type="ARBA" id="ARBA00022723"/>
    </source>
</evidence>
<dbReference type="Gene3D" id="1.10.760.10">
    <property type="entry name" value="Cytochrome c-like domain"/>
    <property type="match status" value="1"/>
</dbReference>
<keyword evidence="8" id="KW-1185">Reference proteome</keyword>
<keyword evidence="2 4" id="KW-0479">Metal-binding</keyword>
<evidence type="ECO:0000313" key="7">
    <source>
        <dbReference type="EMBL" id="PTW63336.1"/>
    </source>
</evidence>
<evidence type="ECO:0000256" key="4">
    <source>
        <dbReference type="PROSITE-ProRule" id="PRU00433"/>
    </source>
</evidence>
<gene>
    <name evidence="7" type="ORF">C8N35_1011387</name>
</gene>
<dbReference type="EMBL" id="QAYG01000001">
    <property type="protein sequence ID" value="PTW63336.1"/>
    <property type="molecule type" value="Genomic_DNA"/>
</dbReference>
<keyword evidence="5" id="KW-0732">Signal</keyword>
<feature type="signal peptide" evidence="5">
    <location>
        <begin position="1"/>
        <end position="26"/>
    </location>
</feature>
<feature type="domain" description="Cytochrome c" evidence="6">
    <location>
        <begin position="28"/>
        <end position="107"/>
    </location>
</feature>
<evidence type="ECO:0000256" key="1">
    <source>
        <dbReference type="ARBA" id="ARBA00022617"/>
    </source>
</evidence>
<evidence type="ECO:0000256" key="3">
    <source>
        <dbReference type="ARBA" id="ARBA00023004"/>
    </source>
</evidence>
<dbReference type="Proteomes" id="UP000244081">
    <property type="component" value="Unassembled WGS sequence"/>
</dbReference>
<dbReference type="InterPro" id="IPR036909">
    <property type="entry name" value="Cyt_c-like_dom_sf"/>
</dbReference>
<protein>
    <submittedName>
        <fullName evidence="7">Cytochrome c553</fullName>
    </submittedName>
</protein>
<sequence length="109" mass="11475">MKVSRIAKVLLLAIAISGLSWSGAQAAASVAAGEKLAKLWCASCHVVSPDQTRGNPDVPPFSEIAENSTLSSEQIETLLSGTHPVMPDMSLSRAEIDALVAYIQSLKAR</sequence>
<dbReference type="PROSITE" id="PS51007">
    <property type="entry name" value="CYTC"/>
    <property type="match status" value="1"/>
</dbReference>
<dbReference type="SUPFAM" id="SSF46626">
    <property type="entry name" value="Cytochrome c"/>
    <property type="match status" value="1"/>
</dbReference>